<dbReference type="InterPro" id="IPR036515">
    <property type="entry name" value="Transposase_17_sf"/>
</dbReference>
<dbReference type="AlphaFoldDB" id="W4VQ81"/>
<dbReference type="SUPFAM" id="SSF143422">
    <property type="entry name" value="Transposase IS200-like"/>
    <property type="match status" value="1"/>
</dbReference>
<dbReference type="EMBL" id="BAVS01000051">
    <property type="protein sequence ID" value="GAE95341.1"/>
    <property type="molecule type" value="Genomic_DNA"/>
</dbReference>
<dbReference type="GO" id="GO:0004803">
    <property type="term" value="F:transposase activity"/>
    <property type="evidence" value="ECO:0007669"/>
    <property type="project" value="InterPro"/>
</dbReference>
<reference evidence="1 2" key="1">
    <citation type="journal article" date="2014" name="Genome Announc.">
        <title>Draft Genome Sequence of the Boron-Tolerant and Moderately Halotolerant Bacterium Gracilibacillus boraciitolerans JCM 21714T.</title>
        <authorList>
            <person name="Ahmed I."/>
            <person name="Oshima K."/>
            <person name="Suda W."/>
            <person name="Kitamura K."/>
            <person name="Iida T."/>
            <person name="Ohmori Y."/>
            <person name="Fujiwara T."/>
            <person name="Hattori M."/>
            <person name="Ohkuma M."/>
        </authorList>
    </citation>
    <scope>NUCLEOTIDE SEQUENCE [LARGE SCALE GENOMIC DNA]</scope>
    <source>
        <strain evidence="1 2">JCM 21714</strain>
    </source>
</reference>
<dbReference type="GO" id="GO:0003677">
    <property type="term" value="F:DNA binding"/>
    <property type="evidence" value="ECO:0007669"/>
    <property type="project" value="InterPro"/>
</dbReference>
<keyword evidence="2" id="KW-1185">Reference proteome</keyword>
<evidence type="ECO:0008006" key="3">
    <source>
        <dbReference type="Google" id="ProtNLM"/>
    </source>
</evidence>
<accession>W4VQ81</accession>
<dbReference type="STRING" id="1298598.JCM21714_4567"/>
<proteinExistence type="predicted"/>
<evidence type="ECO:0000313" key="2">
    <source>
        <dbReference type="Proteomes" id="UP000019102"/>
    </source>
</evidence>
<gene>
    <name evidence="1" type="ORF">JCM21714_4567</name>
</gene>
<dbReference type="eggNOG" id="COG1943">
    <property type="taxonomic scope" value="Bacteria"/>
</dbReference>
<dbReference type="PANTHER" id="PTHR34322:SF2">
    <property type="entry name" value="TRANSPOSASE IS200-LIKE DOMAIN-CONTAINING PROTEIN"/>
    <property type="match status" value="1"/>
</dbReference>
<sequence>MKHIHAHYANYFNHKYHFTGHVFESRYGAELLTTVEYELEVNKYIHLNPIRANMVQDLKDYKWSSYFDYINLNHSSIVSTDRIFSLFSEPKTEHYKRFLHVKVQQESKYLNAKKEEEGVHGYKYI</sequence>
<organism evidence="1 2">
    <name type="scientific">Gracilibacillus boraciitolerans JCM 21714</name>
    <dbReference type="NCBI Taxonomy" id="1298598"/>
    <lineage>
        <taxon>Bacteria</taxon>
        <taxon>Bacillati</taxon>
        <taxon>Bacillota</taxon>
        <taxon>Bacilli</taxon>
        <taxon>Bacillales</taxon>
        <taxon>Bacillaceae</taxon>
        <taxon>Gracilibacillus</taxon>
    </lineage>
</organism>
<comment type="caution">
    <text evidence="1">The sequence shown here is derived from an EMBL/GenBank/DDBJ whole genome shotgun (WGS) entry which is preliminary data.</text>
</comment>
<dbReference type="Gene3D" id="3.30.70.1290">
    <property type="entry name" value="Transposase IS200-like"/>
    <property type="match status" value="1"/>
</dbReference>
<protein>
    <recommendedName>
        <fullName evidence="3">Transposase</fullName>
    </recommendedName>
</protein>
<dbReference type="GO" id="GO:0006313">
    <property type="term" value="P:DNA transposition"/>
    <property type="evidence" value="ECO:0007669"/>
    <property type="project" value="InterPro"/>
</dbReference>
<evidence type="ECO:0000313" key="1">
    <source>
        <dbReference type="EMBL" id="GAE95341.1"/>
    </source>
</evidence>
<dbReference type="PANTHER" id="PTHR34322">
    <property type="entry name" value="TRANSPOSASE, Y1_TNP DOMAIN-CONTAINING"/>
    <property type="match status" value="1"/>
</dbReference>
<dbReference type="Proteomes" id="UP000019102">
    <property type="component" value="Unassembled WGS sequence"/>
</dbReference>
<name>W4VQ81_9BACI</name>